<feature type="compositionally biased region" description="Polar residues" evidence="1">
    <location>
        <begin position="168"/>
        <end position="189"/>
    </location>
</feature>
<feature type="signal peptide" evidence="2">
    <location>
        <begin position="1"/>
        <end position="28"/>
    </location>
</feature>
<feature type="compositionally biased region" description="Low complexity" evidence="1">
    <location>
        <begin position="306"/>
        <end position="340"/>
    </location>
</feature>
<dbReference type="EMBL" id="JANAWD010000747">
    <property type="protein sequence ID" value="KAJ3476139.1"/>
    <property type="molecule type" value="Genomic_DNA"/>
</dbReference>
<evidence type="ECO:0000313" key="4">
    <source>
        <dbReference type="Proteomes" id="UP001212997"/>
    </source>
</evidence>
<keyword evidence="4" id="KW-1185">Reference proteome</keyword>
<name>A0AAD5UTB8_9APHY</name>
<reference evidence="3" key="1">
    <citation type="submission" date="2022-07" db="EMBL/GenBank/DDBJ databases">
        <title>Genome Sequence of Physisporinus lineatus.</title>
        <authorList>
            <person name="Buettner E."/>
        </authorList>
    </citation>
    <scope>NUCLEOTIDE SEQUENCE</scope>
    <source>
        <strain evidence="3">VT162</strain>
    </source>
</reference>
<dbReference type="Proteomes" id="UP001212997">
    <property type="component" value="Unassembled WGS sequence"/>
</dbReference>
<keyword evidence="2" id="KW-0732">Signal</keyword>
<evidence type="ECO:0000256" key="2">
    <source>
        <dbReference type="SAM" id="SignalP"/>
    </source>
</evidence>
<organism evidence="3 4">
    <name type="scientific">Meripilus lineatus</name>
    <dbReference type="NCBI Taxonomy" id="2056292"/>
    <lineage>
        <taxon>Eukaryota</taxon>
        <taxon>Fungi</taxon>
        <taxon>Dikarya</taxon>
        <taxon>Basidiomycota</taxon>
        <taxon>Agaricomycotina</taxon>
        <taxon>Agaricomycetes</taxon>
        <taxon>Polyporales</taxon>
        <taxon>Meripilaceae</taxon>
        <taxon>Meripilus</taxon>
    </lineage>
</organism>
<feature type="region of interest" description="Disordered" evidence="1">
    <location>
        <begin position="302"/>
        <end position="340"/>
    </location>
</feature>
<evidence type="ECO:0000256" key="1">
    <source>
        <dbReference type="SAM" id="MobiDB-lite"/>
    </source>
</evidence>
<feature type="chain" id="PRO_5042110450" description="Mediator of RNA polymerase II transcription subunit 25" evidence="2">
    <location>
        <begin position="29"/>
        <end position="340"/>
    </location>
</feature>
<dbReference type="AlphaFoldDB" id="A0AAD5UTB8"/>
<evidence type="ECO:0000313" key="3">
    <source>
        <dbReference type="EMBL" id="KAJ3476139.1"/>
    </source>
</evidence>
<feature type="region of interest" description="Disordered" evidence="1">
    <location>
        <begin position="166"/>
        <end position="222"/>
    </location>
</feature>
<sequence>MTTPNFVAVVCVVDSSLALLAEWQYVFGNYVTPLFQRLHEIHPGYQFRIGIVCYATACTRPSPLLSKSYFTPPQTIFKDLREEPSKHGIGQTGSGGFRDRPLWNSSSRLDTISWDNLSAELRKRDIHYSNILLQTIPALSKFQSLVASGTSQGAWFPLRSPHGAHLSGFNSQKGSQGTKRVGESQTITDRSPDAKRPRVQPGAGQASPKATPKIPPAVPPTQAAVAPAVAAAPSSSGAQPPAPSASAPASLAAFASRWKAMSQVIKQRSDVMEAHKAAGRAAEAAALKAEVDDMKQRLQKMTQMLQQAHAKQQQAAQGQQSQSSTASSASQTAPAAPQRP</sequence>
<comment type="caution">
    <text evidence="3">The sequence shown here is derived from an EMBL/GenBank/DDBJ whole genome shotgun (WGS) entry which is preliminary data.</text>
</comment>
<gene>
    <name evidence="3" type="ORF">NLI96_g11369</name>
</gene>
<proteinExistence type="predicted"/>
<evidence type="ECO:0008006" key="5">
    <source>
        <dbReference type="Google" id="ProtNLM"/>
    </source>
</evidence>
<protein>
    <recommendedName>
        <fullName evidence="5">Mediator of RNA polymerase II transcription subunit 25</fullName>
    </recommendedName>
</protein>
<accession>A0AAD5UTB8</accession>